<keyword evidence="3" id="KW-0862">Zinc</keyword>
<protein>
    <submittedName>
        <fullName evidence="5">CHY zinc finger protein</fullName>
    </submittedName>
</protein>
<reference evidence="6" key="1">
    <citation type="journal article" date="2019" name="Int. J. Syst. Evol. Microbiol.">
        <title>The Global Catalogue of Microorganisms (GCM) 10K type strain sequencing project: providing services to taxonomists for standard genome sequencing and annotation.</title>
        <authorList>
            <consortium name="The Broad Institute Genomics Platform"/>
            <consortium name="The Broad Institute Genome Sequencing Center for Infectious Disease"/>
            <person name="Wu L."/>
            <person name="Ma J."/>
        </authorList>
    </citation>
    <scope>NUCLEOTIDE SEQUENCE [LARGE SCALE GENOMIC DNA]</scope>
    <source>
        <strain evidence="6">CCUG 56754</strain>
    </source>
</reference>
<evidence type="ECO:0000313" key="5">
    <source>
        <dbReference type="EMBL" id="MFD1039760.1"/>
    </source>
</evidence>
<dbReference type="InterPro" id="IPR008913">
    <property type="entry name" value="Znf_CHY"/>
</dbReference>
<sequence length="106" mass="12103">MNRHAVTGAIDSETRCEHYHEENDRIAIKFYCCMAYFPCYLCHQTHGCGQKRVWPKEAFNQYALLCGGCGVELTINEYLNSHYSCPSCNAAFNPGCSLHAHLYFAR</sequence>
<keyword evidence="6" id="KW-1185">Reference proteome</keyword>
<evidence type="ECO:0000256" key="3">
    <source>
        <dbReference type="ARBA" id="ARBA00022833"/>
    </source>
</evidence>
<dbReference type="Proteomes" id="UP001597040">
    <property type="component" value="Unassembled WGS sequence"/>
</dbReference>
<comment type="caution">
    <text evidence="5">The sequence shown here is derived from an EMBL/GenBank/DDBJ whole genome shotgun (WGS) entry which is preliminary data.</text>
</comment>
<evidence type="ECO:0000256" key="1">
    <source>
        <dbReference type="ARBA" id="ARBA00022723"/>
    </source>
</evidence>
<evidence type="ECO:0000313" key="6">
    <source>
        <dbReference type="Proteomes" id="UP001597040"/>
    </source>
</evidence>
<dbReference type="RefSeq" id="WP_390363417.1">
    <property type="nucleotide sequence ID" value="NZ_JBHTKJ010000046.1"/>
</dbReference>
<keyword evidence="2" id="KW-0863">Zinc-finger</keyword>
<keyword evidence="1" id="KW-0479">Metal-binding</keyword>
<dbReference type="PROSITE" id="PS51266">
    <property type="entry name" value="ZF_CHY"/>
    <property type="match status" value="1"/>
</dbReference>
<organism evidence="5 6">
    <name type="scientific">Virgibacillus byunsanensis</name>
    <dbReference type="NCBI Taxonomy" id="570945"/>
    <lineage>
        <taxon>Bacteria</taxon>
        <taxon>Bacillati</taxon>
        <taxon>Bacillota</taxon>
        <taxon>Bacilli</taxon>
        <taxon>Bacillales</taxon>
        <taxon>Bacillaceae</taxon>
        <taxon>Virgibacillus</taxon>
    </lineage>
</organism>
<feature type="domain" description="CHY-type" evidence="4">
    <location>
        <begin position="9"/>
        <end position="90"/>
    </location>
</feature>
<evidence type="ECO:0000256" key="2">
    <source>
        <dbReference type="ARBA" id="ARBA00022771"/>
    </source>
</evidence>
<dbReference type="InterPro" id="IPR016694">
    <property type="entry name" value="UCP017292"/>
</dbReference>
<gene>
    <name evidence="5" type="ORF">ACFQ3N_15340</name>
</gene>
<dbReference type="EMBL" id="JBHTKJ010000046">
    <property type="protein sequence ID" value="MFD1039760.1"/>
    <property type="molecule type" value="Genomic_DNA"/>
</dbReference>
<dbReference type="PIRSF" id="PIRSF017292">
    <property type="entry name" value="UCP017292_Znf_CHY"/>
    <property type="match status" value="1"/>
</dbReference>
<proteinExistence type="predicted"/>
<dbReference type="InterPro" id="IPR037274">
    <property type="entry name" value="Znf_CHY_sf"/>
</dbReference>
<accession>A0ABW3LSC3</accession>
<dbReference type="SUPFAM" id="SSF161219">
    <property type="entry name" value="CHY zinc finger-like"/>
    <property type="match status" value="1"/>
</dbReference>
<name>A0ABW3LSC3_9BACI</name>
<evidence type="ECO:0000259" key="4">
    <source>
        <dbReference type="PROSITE" id="PS51266"/>
    </source>
</evidence>